<dbReference type="OrthoDB" id="1878542at2759"/>
<proteinExistence type="predicted"/>
<protein>
    <submittedName>
        <fullName evidence="1">Uncharacterized protein</fullName>
    </submittedName>
</protein>
<organism evidence="1 2">
    <name type="scientific">Gymnopilus junonius</name>
    <name type="common">Spectacular rustgill mushroom</name>
    <name type="synonym">Gymnopilus spectabilis subsp. junonius</name>
    <dbReference type="NCBI Taxonomy" id="109634"/>
    <lineage>
        <taxon>Eukaryota</taxon>
        <taxon>Fungi</taxon>
        <taxon>Dikarya</taxon>
        <taxon>Basidiomycota</taxon>
        <taxon>Agaricomycotina</taxon>
        <taxon>Agaricomycetes</taxon>
        <taxon>Agaricomycetidae</taxon>
        <taxon>Agaricales</taxon>
        <taxon>Agaricineae</taxon>
        <taxon>Hymenogastraceae</taxon>
        <taxon>Gymnopilus</taxon>
    </lineage>
</organism>
<sequence>MVYFICKPPLLTKGSWIARRKPSCSCTTRNAETLGCSFLVFGTPPKFLTSLPPTRRYANRVDAWSLEYDNGFHAMMKLPDGPEQDQRDIVLAQSMVHGDWDHMDETVFRSVWGNELAMYSQ</sequence>
<name>A0A9P5NJ52_GYMJU</name>
<reference evidence="1" key="1">
    <citation type="submission" date="2020-11" db="EMBL/GenBank/DDBJ databases">
        <authorList>
            <consortium name="DOE Joint Genome Institute"/>
            <person name="Ahrendt S."/>
            <person name="Riley R."/>
            <person name="Andreopoulos W."/>
            <person name="LaButti K."/>
            <person name="Pangilinan J."/>
            <person name="Ruiz-duenas F.J."/>
            <person name="Barrasa J.M."/>
            <person name="Sanchez-Garcia M."/>
            <person name="Camarero S."/>
            <person name="Miyauchi S."/>
            <person name="Serrano A."/>
            <person name="Linde D."/>
            <person name="Babiker R."/>
            <person name="Drula E."/>
            <person name="Ayuso-Fernandez I."/>
            <person name="Pacheco R."/>
            <person name="Padilla G."/>
            <person name="Ferreira P."/>
            <person name="Barriuso J."/>
            <person name="Kellner H."/>
            <person name="Castanera R."/>
            <person name="Alfaro M."/>
            <person name="Ramirez L."/>
            <person name="Pisabarro A.G."/>
            <person name="Kuo A."/>
            <person name="Tritt A."/>
            <person name="Lipzen A."/>
            <person name="He G."/>
            <person name="Yan M."/>
            <person name="Ng V."/>
            <person name="Cullen D."/>
            <person name="Martin F."/>
            <person name="Rosso M.-N."/>
            <person name="Henrissat B."/>
            <person name="Hibbett D."/>
            <person name="Martinez A.T."/>
            <person name="Grigoriev I.V."/>
        </authorList>
    </citation>
    <scope>NUCLEOTIDE SEQUENCE</scope>
    <source>
        <strain evidence="1">AH 44721</strain>
    </source>
</reference>
<comment type="caution">
    <text evidence="1">The sequence shown here is derived from an EMBL/GenBank/DDBJ whole genome shotgun (WGS) entry which is preliminary data.</text>
</comment>
<evidence type="ECO:0000313" key="2">
    <source>
        <dbReference type="Proteomes" id="UP000724874"/>
    </source>
</evidence>
<evidence type="ECO:0000313" key="1">
    <source>
        <dbReference type="EMBL" id="KAF8889732.1"/>
    </source>
</evidence>
<gene>
    <name evidence="1" type="ORF">CPB84DRAFT_1416834</name>
</gene>
<dbReference type="AlphaFoldDB" id="A0A9P5NJ52"/>
<keyword evidence="2" id="KW-1185">Reference proteome</keyword>
<dbReference type="EMBL" id="JADNYJ010000078">
    <property type="protein sequence ID" value="KAF8889732.1"/>
    <property type="molecule type" value="Genomic_DNA"/>
</dbReference>
<accession>A0A9P5NJ52</accession>
<dbReference type="Proteomes" id="UP000724874">
    <property type="component" value="Unassembled WGS sequence"/>
</dbReference>